<organism evidence="10 12">
    <name type="scientific">Legionella gratiana</name>
    <dbReference type="NCBI Taxonomy" id="45066"/>
    <lineage>
        <taxon>Bacteria</taxon>
        <taxon>Pseudomonadati</taxon>
        <taxon>Pseudomonadota</taxon>
        <taxon>Gammaproteobacteria</taxon>
        <taxon>Legionellales</taxon>
        <taxon>Legionellaceae</taxon>
        <taxon>Legionella</taxon>
    </lineage>
</organism>
<accession>A0A378J679</accession>
<dbReference type="SUPFAM" id="SSF82693">
    <property type="entry name" value="Multidrug efflux transporter AcrB pore domain, PN1, PN2, PC1 and PC2 subdomains"/>
    <property type="match status" value="2"/>
</dbReference>
<feature type="transmembrane region" description="Helical" evidence="8">
    <location>
        <begin position="892"/>
        <end position="913"/>
    </location>
</feature>
<feature type="transmembrane region" description="Helical" evidence="8">
    <location>
        <begin position="12"/>
        <end position="31"/>
    </location>
</feature>
<evidence type="ECO:0000256" key="4">
    <source>
        <dbReference type="ARBA" id="ARBA00022475"/>
    </source>
</evidence>
<keyword evidence="3" id="KW-0813">Transport</keyword>
<dbReference type="SUPFAM" id="SSF82714">
    <property type="entry name" value="Multidrug efflux transporter AcrB TolC docking domain, DN and DC subdomains"/>
    <property type="match status" value="2"/>
</dbReference>
<evidence type="ECO:0000256" key="5">
    <source>
        <dbReference type="ARBA" id="ARBA00022692"/>
    </source>
</evidence>
<feature type="transmembrane region" description="Helical" evidence="8">
    <location>
        <begin position="480"/>
        <end position="500"/>
    </location>
</feature>
<dbReference type="Proteomes" id="UP000054691">
    <property type="component" value="Unassembled WGS sequence"/>
</dbReference>
<protein>
    <submittedName>
        <fullName evidence="10">Chemiosmotic efflux system B protein A</fullName>
    </submittedName>
</protein>
<evidence type="ECO:0000256" key="3">
    <source>
        <dbReference type="ARBA" id="ARBA00022448"/>
    </source>
</evidence>
<evidence type="ECO:0000256" key="8">
    <source>
        <dbReference type="SAM" id="Phobius"/>
    </source>
</evidence>
<dbReference type="Gene3D" id="1.20.1640.10">
    <property type="entry name" value="Multidrug efflux transporter AcrB transmembrane domain"/>
    <property type="match status" value="2"/>
</dbReference>
<reference evidence="10 12" key="2">
    <citation type="submission" date="2018-06" db="EMBL/GenBank/DDBJ databases">
        <authorList>
            <consortium name="Pathogen Informatics"/>
            <person name="Doyle S."/>
        </authorList>
    </citation>
    <scope>NUCLEOTIDE SEQUENCE [LARGE SCALE GENOMIC DNA]</scope>
    <source>
        <strain evidence="10 12">NCTC12388</strain>
    </source>
</reference>
<dbReference type="SUPFAM" id="SSF82866">
    <property type="entry name" value="Multidrug efflux transporter AcrB transmembrane domain"/>
    <property type="match status" value="2"/>
</dbReference>
<evidence type="ECO:0000313" key="11">
    <source>
        <dbReference type="Proteomes" id="UP000054691"/>
    </source>
</evidence>
<dbReference type="Proteomes" id="UP000254476">
    <property type="component" value="Unassembled WGS sequence"/>
</dbReference>
<dbReference type="GO" id="GO:0005886">
    <property type="term" value="C:plasma membrane"/>
    <property type="evidence" value="ECO:0007669"/>
    <property type="project" value="UniProtKB-SubCell"/>
</dbReference>
<dbReference type="GO" id="GO:0042910">
    <property type="term" value="F:xenobiotic transmembrane transporter activity"/>
    <property type="evidence" value="ECO:0007669"/>
    <property type="project" value="TreeGrafter"/>
</dbReference>
<feature type="transmembrane region" description="Helical" evidence="8">
    <location>
        <begin position="869"/>
        <end position="886"/>
    </location>
</feature>
<dbReference type="InterPro" id="IPR027463">
    <property type="entry name" value="AcrB_DN_DC_subdom"/>
</dbReference>
<dbReference type="EMBL" id="LNYE01000029">
    <property type="protein sequence ID" value="KTD06265.1"/>
    <property type="molecule type" value="Genomic_DNA"/>
</dbReference>
<dbReference type="Gene3D" id="3.30.70.1320">
    <property type="entry name" value="Multidrug efflux transporter AcrB pore domain like"/>
    <property type="match status" value="1"/>
</dbReference>
<dbReference type="Pfam" id="PF00873">
    <property type="entry name" value="ACR_tran"/>
    <property type="match status" value="1"/>
</dbReference>
<evidence type="ECO:0000256" key="7">
    <source>
        <dbReference type="ARBA" id="ARBA00023136"/>
    </source>
</evidence>
<feature type="transmembrane region" description="Helical" evidence="8">
    <location>
        <begin position="533"/>
        <end position="552"/>
    </location>
</feature>
<dbReference type="OrthoDB" id="9758757at2"/>
<sequence>MVERIIEFCARNRFIVLLFVLGFSFMGYMALKNTRMDALPDISDTQVIVYTTWMGRSPDLIEDQVTYPIVTALLSAPKVVAVRGFSDFGFSYVYIIFEDGTDIYWARSRVLEYMSQLSGKLPEGVTPQLGPDATPVGWIYQYGLVDDNGKHNLAELRTFQDWYLRYWLRAVPGVSEVASVGGFVKQYQVNLDPVKVLAYNLSVPEIVEKIRMSNNDTGGRVIEFSGVEYMIRGRGYIKSTEDIEKIAVGTNANGTPILLRDVATVQLGSDMRRGVVDLNGQGEAVGGIVIMRFGEDVLQVIGRIKDKLKELASAIPEGIKMVPVYDRSHLIREAISTANWNLIEELVVVGLLIIVFLGHFRSALIPIITLPLAILISFIPIYFLHVGLNIMSIGGIIVAIGDMVDAAIIMVDNAHKRLADWEAKGSPGDRTQVLIDSAKEVGPAIFSSLLVIAISFMPVFTLEAQEGRLFSPLAYTKNLAIFMSALLAITLIPVLLPLLVRGRIIPEQKHPITRLMQTMYAPVLKLALRYRKFVMGIAIVLAMATIPLYKLIGSEFMPPLYEGTILYMPVTLPGISVTQATALLQEMDKKLKAFPEVAHVFGKTGRAETSTDPSPFNMMEVIVELKPKEFWRKGVTYESLVKEMDEALQFPGVSNAWTMPIKARNDMLTTGIRTAVGIKIFGPDIKKIEAIGKEIEMVAKEVKGTSTVYAERVAGGYFLDFQINRDQLARYGLTIMDVNRIIESAVGGENIATTIEGRERYPVNVRYLRELRDDPDKLNRILVKTPSGAEVPIAQLVTLTFRSGPAMVRDENGMLAGYVFIDISGRDIGGYVEELKQAVKVKVKLPPGYTLAWSGQYEFMQRVYERLKIFVPLTLAIIFVLFYFTFRTITETLMVMLGVPFALFGGFLLLYVLGYNMSIAVWVGMIALAGVAAETSAVMLAYLDSDYHEQKEKGGLRTLSDLIQMVQQCAVSRIRPMAMAGLANIIGLLPVMWATGIGADVMKRLAAPMVGGVFSALLLTLIVIPVVYVMWRGQMDLKKTADLTEAR</sequence>
<name>A0A378J679_9GAMM</name>
<dbReference type="RefSeq" id="WP_014843649.1">
    <property type="nucleotide sequence ID" value="NZ_CAAAHW010000001.1"/>
</dbReference>
<feature type="transmembrane region" description="Helical" evidence="8">
    <location>
        <begin position="338"/>
        <end position="357"/>
    </location>
</feature>
<feature type="transmembrane region" description="Helical" evidence="8">
    <location>
        <begin position="390"/>
        <end position="411"/>
    </location>
</feature>
<keyword evidence="6 8" id="KW-1133">Transmembrane helix</keyword>
<evidence type="ECO:0000313" key="10">
    <source>
        <dbReference type="EMBL" id="STX43283.1"/>
    </source>
</evidence>
<evidence type="ECO:0000256" key="6">
    <source>
        <dbReference type="ARBA" id="ARBA00022989"/>
    </source>
</evidence>
<dbReference type="PANTHER" id="PTHR32063">
    <property type="match status" value="1"/>
</dbReference>
<dbReference type="Gene3D" id="3.30.70.1440">
    <property type="entry name" value="Multidrug efflux transporter AcrB pore domain"/>
    <property type="match status" value="1"/>
</dbReference>
<gene>
    <name evidence="10" type="primary">cusA_1</name>
    <name evidence="9" type="ORF">Lgra_3042</name>
    <name evidence="10" type="ORF">NCTC12388_01005</name>
</gene>
<keyword evidence="11" id="KW-1185">Reference proteome</keyword>
<dbReference type="EMBL" id="UGOB01000001">
    <property type="protein sequence ID" value="STX43283.1"/>
    <property type="molecule type" value="Genomic_DNA"/>
</dbReference>
<feature type="transmembrane region" description="Helical" evidence="8">
    <location>
        <begin position="1005"/>
        <end position="1031"/>
    </location>
</feature>
<feature type="transmembrane region" description="Helical" evidence="8">
    <location>
        <begin position="974"/>
        <end position="993"/>
    </location>
</feature>
<evidence type="ECO:0000313" key="9">
    <source>
        <dbReference type="EMBL" id="KTD06265.1"/>
    </source>
</evidence>
<feature type="transmembrane region" description="Helical" evidence="8">
    <location>
        <begin position="364"/>
        <end position="384"/>
    </location>
</feature>
<dbReference type="Gene3D" id="3.30.70.1430">
    <property type="entry name" value="Multidrug efflux transporter AcrB pore domain"/>
    <property type="match status" value="2"/>
</dbReference>
<dbReference type="PRINTS" id="PR00702">
    <property type="entry name" value="ACRIFLAVINRP"/>
</dbReference>
<dbReference type="AlphaFoldDB" id="A0A378J679"/>
<comment type="similarity">
    <text evidence="2">Belongs to the resistance-nodulation-cell division (RND) (TC 2.A.6) family.</text>
</comment>
<proteinExistence type="inferred from homology"/>
<keyword evidence="4" id="KW-1003">Cell membrane</keyword>
<dbReference type="STRING" id="45066.Lgra_3042"/>
<feature type="transmembrane region" description="Helical" evidence="8">
    <location>
        <begin position="441"/>
        <end position="460"/>
    </location>
</feature>
<reference evidence="9 11" key="1">
    <citation type="submission" date="2015-11" db="EMBL/GenBank/DDBJ databases">
        <title>Genomic analysis of 38 Legionella species identifies large and diverse effector repertoires.</title>
        <authorList>
            <person name="Burstein D."/>
            <person name="Amaro F."/>
            <person name="Zusman T."/>
            <person name="Lifshitz Z."/>
            <person name="Cohen O."/>
            <person name="Gilbert J.A."/>
            <person name="Pupko T."/>
            <person name="Shuman H.A."/>
            <person name="Segal G."/>
        </authorList>
    </citation>
    <scope>NUCLEOTIDE SEQUENCE [LARGE SCALE GENOMIC DNA]</scope>
    <source>
        <strain evidence="9 11">Lyon 8420412</strain>
    </source>
</reference>
<dbReference type="Gene3D" id="3.30.2090.10">
    <property type="entry name" value="Multidrug efflux transporter AcrB TolC docking domain, DN and DC subdomains"/>
    <property type="match status" value="2"/>
</dbReference>
<feature type="transmembrane region" description="Helical" evidence="8">
    <location>
        <begin position="920"/>
        <end position="943"/>
    </location>
</feature>
<dbReference type="InterPro" id="IPR004763">
    <property type="entry name" value="CusA-like"/>
</dbReference>
<evidence type="ECO:0000256" key="1">
    <source>
        <dbReference type="ARBA" id="ARBA00004651"/>
    </source>
</evidence>
<keyword evidence="5 8" id="KW-0812">Transmembrane</keyword>
<dbReference type="PANTHER" id="PTHR32063:SF19">
    <property type="entry name" value="CATION EFFLUX SYSTEM PROTEIN CUSA"/>
    <property type="match status" value="1"/>
</dbReference>
<dbReference type="GO" id="GO:0008324">
    <property type="term" value="F:monoatomic cation transmembrane transporter activity"/>
    <property type="evidence" value="ECO:0007669"/>
    <property type="project" value="InterPro"/>
</dbReference>
<evidence type="ECO:0000256" key="2">
    <source>
        <dbReference type="ARBA" id="ARBA00010942"/>
    </source>
</evidence>
<comment type="subcellular location">
    <subcellularLocation>
        <location evidence="1">Cell membrane</location>
        <topology evidence="1">Multi-pass membrane protein</topology>
    </subcellularLocation>
</comment>
<dbReference type="InterPro" id="IPR001036">
    <property type="entry name" value="Acrflvin-R"/>
</dbReference>
<dbReference type="NCBIfam" id="TIGR00914">
    <property type="entry name" value="2A0601"/>
    <property type="match status" value="1"/>
</dbReference>
<keyword evidence="7 8" id="KW-0472">Membrane</keyword>
<evidence type="ECO:0000313" key="12">
    <source>
        <dbReference type="Proteomes" id="UP000254476"/>
    </source>
</evidence>